<gene>
    <name evidence="2" type="ORF">UFOPK1726_00086</name>
</gene>
<feature type="region of interest" description="Disordered" evidence="1">
    <location>
        <begin position="100"/>
        <end position="120"/>
    </location>
</feature>
<reference evidence="2" key="1">
    <citation type="submission" date="2020-05" db="EMBL/GenBank/DDBJ databases">
        <authorList>
            <person name="Chiriac C."/>
            <person name="Salcher M."/>
            <person name="Ghai R."/>
            <person name="Kavagutti S V."/>
        </authorList>
    </citation>
    <scope>NUCLEOTIDE SEQUENCE</scope>
</reference>
<accession>A0A6J6DWS4</accession>
<dbReference type="AlphaFoldDB" id="A0A6J6DWS4"/>
<sequence>MASNRGRLRLVNYMTDSLGLSQAPKDITHNEDLDAAAAEQISTLRAEINELKKRRDLYSLSEVEIVALAGEHTLAIVKATKDAEQRTLAEIEKRLTEARKETERMRKDAESRLREAEASATKMITEAETKRAQLEQQSERIQADMDRKVAAEMESLRKELEQRRYVVSKEAEQIIAEAQAQAQQKLDAVREKISAELARERAKIEKIRREAASVAKSLEVGYLSIRDQIDTARTTLGQYTSGLEDLTELLTENSDQEN</sequence>
<feature type="compositionally biased region" description="Basic and acidic residues" evidence="1">
    <location>
        <begin position="100"/>
        <end position="117"/>
    </location>
</feature>
<organism evidence="2">
    <name type="scientific">freshwater metagenome</name>
    <dbReference type="NCBI Taxonomy" id="449393"/>
    <lineage>
        <taxon>unclassified sequences</taxon>
        <taxon>metagenomes</taxon>
        <taxon>ecological metagenomes</taxon>
    </lineage>
</organism>
<evidence type="ECO:0000313" key="2">
    <source>
        <dbReference type="EMBL" id="CAB4567644.1"/>
    </source>
</evidence>
<dbReference type="EMBL" id="CAEZTT010000004">
    <property type="protein sequence ID" value="CAB4567644.1"/>
    <property type="molecule type" value="Genomic_DNA"/>
</dbReference>
<protein>
    <submittedName>
        <fullName evidence="2">Unannotated protein</fullName>
    </submittedName>
</protein>
<name>A0A6J6DWS4_9ZZZZ</name>
<proteinExistence type="predicted"/>
<evidence type="ECO:0000256" key="1">
    <source>
        <dbReference type="SAM" id="MobiDB-lite"/>
    </source>
</evidence>